<comment type="similarity">
    <text evidence="2">Belongs to the sulfatase family.</text>
</comment>
<feature type="transmembrane region" description="Helical" evidence="6">
    <location>
        <begin position="239"/>
        <end position="257"/>
    </location>
</feature>
<dbReference type="GO" id="GO:0004065">
    <property type="term" value="F:arylsulfatase activity"/>
    <property type="evidence" value="ECO:0007669"/>
    <property type="project" value="TreeGrafter"/>
</dbReference>
<dbReference type="OMA" id="AAKWRDW"/>
<dbReference type="KEGG" id="aplc:110986341"/>
<keyword evidence="8" id="KW-1185">Reference proteome</keyword>
<gene>
    <name evidence="9" type="primary">LOC110986341</name>
</gene>
<organism evidence="8 9">
    <name type="scientific">Acanthaster planci</name>
    <name type="common">Crown-of-thorns starfish</name>
    <dbReference type="NCBI Taxonomy" id="133434"/>
    <lineage>
        <taxon>Eukaryota</taxon>
        <taxon>Metazoa</taxon>
        <taxon>Echinodermata</taxon>
        <taxon>Eleutherozoa</taxon>
        <taxon>Asterozoa</taxon>
        <taxon>Asteroidea</taxon>
        <taxon>Valvatacea</taxon>
        <taxon>Valvatida</taxon>
        <taxon>Acanthasteridae</taxon>
        <taxon>Acanthaster</taxon>
    </lineage>
</organism>
<feature type="transmembrane region" description="Helical" evidence="6">
    <location>
        <begin position="28"/>
        <end position="46"/>
    </location>
</feature>
<evidence type="ECO:0000313" key="9">
    <source>
        <dbReference type="RefSeq" id="XP_022103822.1"/>
    </source>
</evidence>
<dbReference type="InterPro" id="IPR017850">
    <property type="entry name" value="Alkaline_phosphatase_core_sf"/>
</dbReference>
<accession>A0A8B7ZFP7</accession>
<evidence type="ECO:0000256" key="4">
    <source>
        <dbReference type="ARBA" id="ARBA00022801"/>
    </source>
</evidence>
<feature type="domain" description="Sulfatase N-terminal" evidence="7">
    <location>
        <begin position="53"/>
        <end position="435"/>
    </location>
</feature>
<evidence type="ECO:0000256" key="3">
    <source>
        <dbReference type="ARBA" id="ARBA00022723"/>
    </source>
</evidence>
<dbReference type="Gene3D" id="1.10.287.550">
    <property type="entry name" value="Helix hairpin bin"/>
    <property type="match status" value="1"/>
</dbReference>
<feature type="transmembrane region" description="Helical" evidence="6">
    <location>
        <begin position="214"/>
        <end position="233"/>
    </location>
</feature>
<dbReference type="PROSITE" id="PS00523">
    <property type="entry name" value="SULFATASE_1"/>
    <property type="match status" value="1"/>
</dbReference>
<evidence type="ECO:0000256" key="5">
    <source>
        <dbReference type="ARBA" id="ARBA00022837"/>
    </source>
</evidence>
<proteinExistence type="inferred from homology"/>
<dbReference type="Proteomes" id="UP000694845">
    <property type="component" value="Unplaced"/>
</dbReference>
<evidence type="ECO:0000256" key="6">
    <source>
        <dbReference type="SAM" id="Phobius"/>
    </source>
</evidence>
<reference evidence="9" key="1">
    <citation type="submission" date="2025-08" db="UniProtKB">
        <authorList>
            <consortium name="RefSeq"/>
        </authorList>
    </citation>
    <scope>IDENTIFICATION</scope>
</reference>
<dbReference type="PANTHER" id="PTHR42693">
    <property type="entry name" value="ARYLSULFATASE FAMILY MEMBER"/>
    <property type="match status" value="1"/>
</dbReference>
<protein>
    <submittedName>
        <fullName evidence="9">Steryl-sulfatase-like</fullName>
    </submittedName>
</protein>
<keyword evidence="5" id="KW-0106">Calcium</keyword>
<dbReference type="PROSITE" id="PS00149">
    <property type="entry name" value="SULFATASE_2"/>
    <property type="match status" value="1"/>
</dbReference>
<dbReference type="Gene3D" id="3.30.1120.10">
    <property type="match status" value="1"/>
</dbReference>
<dbReference type="SUPFAM" id="SSF53649">
    <property type="entry name" value="Alkaline phosphatase-like"/>
    <property type="match status" value="1"/>
</dbReference>
<dbReference type="Gene3D" id="3.40.720.10">
    <property type="entry name" value="Alkaline Phosphatase, subunit A"/>
    <property type="match status" value="1"/>
</dbReference>
<evidence type="ECO:0000313" key="8">
    <source>
        <dbReference type="Proteomes" id="UP000694845"/>
    </source>
</evidence>
<sequence>MHLVLNITDSQQIFNIMKLCSGASHLTLSTRFLIMLIFAWTLALAVDGRTRPPNVLLFIMDDVGMGDIGCFGNDTIQTPNIDGLAKEGVKLTQHLALPLCTPSRAALMTGRLPIRYGMGAEGRMRVFVYLSARGGIPSNETTMAELLKEVGYSTALIGKWHLGISCIDKDSCSDPNSQGFDYFYGLPVTNLRDCGTESTVSYAWAKPRRVYTKMGYSVIGALVAAIFLKWVNIVGCRGVVMFLFVALAANGSLLVYWKAIRINCVLMENRRVVEQPLQYDHLTERLHNRAIHFMESHRHQPFLLVMSFVQAHTALFNNNRFRNHSVHGRYGDNLEEMDWSVGEVLRSLKNLGLENNTFIYLTSDNGGHVEEFTDDDVREGGWNGIFKGGKGSTWEGGIRVPTVVKLPGVIPAGTVVSQPTHLPDILPTVARVTGVTLPTDRLYDGRDLMPLLISNDSSKVVHEFMFHYCGSFITAVRYTPIGGDITYKLHFTTSRLVPGIHGVMGCFQTYTCDCTGSFTDRHDPPLVYNLTMDPSETSPLDSSNPRVQGVVGKVGEAVARHRKTIPQQQLHQFGILQLFPRPWDRPRCGSFPFYSCTDPYLVLLKTRKKQATW</sequence>
<keyword evidence="6" id="KW-0812">Transmembrane</keyword>
<name>A0A8B7ZFP7_ACAPL</name>
<keyword evidence="3" id="KW-0479">Metal-binding</keyword>
<dbReference type="Pfam" id="PF00884">
    <property type="entry name" value="Sulfatase"/>
    <property type="match status" value="1"/>
</dbReference>
<dbReference type="PANTHER" id="PTHR42693:SF49">
    <property type="entry name" value="SULFATASE N-TERMINAL DOMAIN-CONTAINING PROTEIN"/>
    <property type="match status" value="1"/>
</dbReference>
<dbReference type="GO" id="GO:0046872">
    <property type="term" value="F:metal ion binding"/>
    <property type="evidence" value="ECO:0007669"/>
    <property type="project" value="UniProtKB-KW"/>
</dbReference>
<keyword evidence="4" id="KW-0378">Hydrolase</keyword>
<dbReference type="InterPro" id="IPR000917">
    <property type="entry name" value="Sulfatase_N"/>
</dbReference>
<comment type="cofactor">
    <cofactor evidence="1">
        <name>Ca(2+)</name>
        <dbReference type="ChEBI" id="CHEBI:29108"/>
    </cofactor>
</comment>
<evidence type="ECO:0000256" key="2">
    <source>
        <dbReference type="ARBA" id="ARBA00008779"/>
    </source>
</evidence>
<dbReference type="Pfam" id="PF14707">
    <property type="entry name" value="Sulfatase_C"/>
    <property type="match status" value="1"/>
</dbReference>
<dbReference type="RefSeq" id="XP_022103822.1">
    <property type="nucleotide sequence ID" value="XM_022248130.1"/>
</dbReference>
<keyword evidence="6" id="KW-1133">Transmembrane helix</keyword>
<evidence type="ECO:0000259" key="7">
    <source>
        <dbReference type="Pfam" id="PF00884"/>
    </source>
</evidence>
<dbReference type="GeneID" id="110986341"/>
<dbReference type="OrthoDB" id="103349at2759"/>
<evidence type="ECO:0000256" key="1">
    <source>
        <dbReference type="ARBA" id="ARBA00001913"/>
    </source>
</evidence>
<dbReference type="AlphaFoldDB" id="A0A8B7ZFP7"/>
<dbReference type="InterPro" id="IPR024607">
    <property type="entry name" value="Sulfatase_CS"/>
</dbReference>
<dbReference type="InterPro" id="IPR050738">
    <property type="entry name" value="Sulfatase"/>
</dbReference>
<keyword evidence="6" id="KW-0472">Membrane</keyword>